<dbReference type="EMBL" id="ML119761">
    <property type="protein sequence ID" value="RPA75594.1"/>
    <property type="molecule type" value="Genomic_DNA"/>
</dbReference>
<dbReference type="Proteomes" id="UP000275078">
    <property type="component" value="Unassembled WGS sequence"/>
</dbReference>
<evidence type="ECO:0000313" key="2">
    <source>
        <dbReference type="Proteomes" id="UP000275078"/>
    </source>
</evidence>
<dbReference type="AlphaFoldDB" id="A0A3N4I126"/>
<keyword evidence="2" id="KW-1185">Reference proteome</keyword>
<organism evidence="1 2">
    <name type="scientific">Ascobolus immersus RN42</name>
    <dbReference type="NCBI Taxonomy" id="1160509"/>
    <lineage>
        <taxon>Eukaryota</taxon>
        <taxon>Fungi</taxon>
        <taxon>Dikarya</taxon>
        <taxon>Ascomycota</taxon>
        <taxon>Pezizomycotina</taxon>
        <taxon>Pezizomycetes</taxon>
        <taxon>Pezizales</taxon>
        <taxon>Ascobolaceae</taxon>
        <taxon>Ascobolus</taxon>
    </lineage>
</organism>
<gene>
    <name evidence="1" type="ORF">BJ508DRAFT_311881</name>
</gene>
<name>A0A3N4I126_ASCIM</name>
<evidence type="ECO:0000313" key="1">
    <source>
        <dbReference type="EMBL" id="RPA75594.1"/>
    </source>
</evidence>
<proteinExistence type="predicted"/>
<sequence>MCSLPVLLHPILEAPGGASTLRILHHNPSQPDRHDTLLLLYPDTCSDRLLARSSRGTSRLLEWVGNRRLLVNGRRRGSIGGELEGPVFGRLREQASRDSRDDWCRIEIRAGRNSAGLGAGYYAKAITAEMDGSRAEEETWNVHSLIFRLGSAMFRDWIFEVWKGYGL</sequence>
<protein>
    <submittedName>
        <fullName evidence="1">Uncharacterized protein</fullName>
    </submittedName>
</protein>
<accession>A0A3N4I126</accession>
<reference evidence="1 2" key="1">
    <citation type="journal article" date="2018" name="Nat. Ecol. Evol.">
        <title>Pezizomycetes genomes reveal the molecular basis of ectomycorrhizal truffle lifestyle.</title>
        <authorList>
            <person name="Murat C."/>
            <person name="Payen T."/>
            <person name="Noel B."/>
            <person name="Kuo A."/>
            <person name="Morin E."/>
            <person name="Chen J."/>
            <person name="Kohler A."/>
            <person name="Krizsan K."/>
            <person name="Balestrini R."/>
            <person name="Da Silva C."/>
            <person name="Montanini B."/>
            <person name="Hainaut M."/>
            <person name="Levati E."/>
            <person name="Barry K.W."/>
            <person name="Belfiori B."/>
            <person name="Cichocki N."/>
            <person name="Clum A."/>
            <person name="Dockter R.B."/>
            <person name="Fauchery L."/>
            <person name="Guy J."/>
            <person name="Iotti M."/>
            <person name="Le Tacon F."/>
            <person name="Lindquist E.A."/>
            <person name="Lipzen A."/>
            <person name="Malagnac F."/>
            <person name="Mello A."/>
            <person name="Molinier V."/>
            <person name="Miyauchi S."/>
            <person name="Poulain J."/>
            <person name="Riccioni C."/>
            <person name="Rubini A."/>
            <person name="Sitrit Y."/>
            <person name="Splivallo R."/>
            <person name="Traeger S."/>
            <person name="Wang M."/>
            <person name="Zifcakova L."/>
            <person name="Wipf D."/>
            <person name="Zambonelli A."/>
            <person name="Paolocci F."/>
            <person name="Nowrousian M."/>
            <person name="Ottonello S."/>
            <person name="Baldrian P."/>
            <person name="Spatafora J.W."/>
            <person name="Henrissat B."/>
            <person name="Nagy L.G."/>
            <person name="Aury J.M."/>
            <person name="Wincker P."/>
            <person name="Grigoriev I.V."/>
            <person name="Bonfante P."/>
            <person name="Martin F.M."/>
        </authorList>
    </citation>
    <scope>NUCLEOTIDE SEQUENCE [LARGE SCALE GENOMIC DNA]</scope>
    <source>
        <strain evidence="1 2">RN42</strain>
    </source>
</reference>